<proteinExistence type="predicted"/>
<keyword evidence="2" id="KW-1185">Reference proteome</keyword>
<dbReference type="EMBL" id="DS995721">
    <property type="protein sequence ID" value="EGE02112.1"/>
    <property type="molecule type" value="Genomic_DNA"/>
</dbReference>
<name>F2PJP4_TRIEC</name>
<accession>F2PJP4</accession>
<evidence type="ECO:0000313" key="1">
    <source>
        <dbReference type="EMBL" id="EGE02112.1"/>
    </source>
</evidence>
<dbReference type="Proteomes" id="UP000009169">
    <property type="component" value="Unassembled WGS sequence"/>
</dbReference>
<evidence type="ECO:0000313" key="2">
    <source>
        <dbReference type="Proteomes" id="UP000009169"/>
    </source>
</evidence>
<organism evidence="1 2">
    <name type="scientific">Trichophyton equinum (strain ATCC MYA-4606 / CBS 127.97)</name>
    <name type="common">Horse ringworm fungus</name>
    <dbReference type="NCBI Taxonomy" id="559882"/>
    <lineage>
        <taxon>Eukaryota</taxon>
        <taxon>Fungi</taxon>
        <taxon>Dikarya</taxon>
        <taxon>Ascomycota</taxon>
        <taxon>Pezizomycotina</taxon>
        <taxon>Eurotiomycetes</taxon>
        <taxon>Eurotiomycetidae</taxon>
        <taxon>Onygenales</taxon>
        <taxon>Arthrodermataceae</taxon>
        <taxon>Trichophyton</taxon>
    </lineage>
</organism>
<sequence length="102" mass="11848">MTMRETYMQVSYAEQERRIYVLAPLAITGSQNSVQSGRRGECSDNLYTYTKMRAIHTMSASRSVLSEFTFLRCIEFSRLGERILLQKEQLDKAETKKQMLVP</sequence>
<dbReference type="AlphaFoldDB" id="F2PJP4"/>
<dbReference type="HOGENOM" id="CLU_2279421_0_0_1"/>
<dbReference type="VEuPathDB" id="FungiDB:TEQG_01151"/>
<protein>
    <submittedName>
        <fullName evidence="1">Uncharacterized protein</fullName>
    </submittedName>
</protein>
<reference evidence="2" key="1">
    <citation type="journal article" date="2012" name="MBio">
        <title>Comparative genome analysis of Trichophyton rubrum and related dermatophytes reveals candidate genes involved in infection.</title>
        <authorList>
            <person name="Martinez D.A."/>
            <person name="Oliver B.G."/>
            <person name="Graeser Y."/>
            <person name="Goldberg J.M."/>
            <person name="Li W."/>
            <person name="Martinez-Rossi N.M."/>
            <person name="Monod M."/>
            <person name="Shelest E."/>
            <person name="Barton R.C."/>
            <person name="Birch E."/>
            <person name="Brakhage A.A."/>
            <person name="Chen Z."/>
            <person name="Gurr S.J."/>
            <person name="Heiman D."/>
            <person name="Heitman J."/>
            <person name="Kosti I."/>
            <person name="Rossi A."/>
            <person name="Saif S."/>
            <person name="Samalova M."/>
            <person name="Saunders C.W."/>
            <person name="Shea T."/>
            <person name="Summerbell R.C."/>
            <person name="Xu J."/>
            <person name="Young S."/>
            <person name="Zeng Q."/>
            <person name="Birren B.W."/>
            <person name="Cuomo C.A."/>
            <person name="White T.C."/>
        </authorList>
    </citation>
    <scope>NUCLEOTIDE SEQUENCE [LARGE SCALE GENOMIC DNA]</scope>
    <source>
        <strain evidence="2">ATCC MYA-4606 / CBS 127.97</strain>
    </source>
</reference>
<gene>
    <name evidence="1" type="ORF">TEQG_01151</name>
</gene>